<dbReference type="HOGENOM" id="CLU_2698824_0_0_6"/>
<evidence type="ECO:0000313" key="2">
    <source>
        <dbReference type="Proteomes" id="UP000008881"/>
    </source>
</evidence>
<name>A0A0H3FRW7_KLEAK</name>
<sequence>MSKLTEQEKALFAGVTGRGGGRLHTSVPAGRTLNGTTDFHKAGLPKKTYFYVNPVNVRYQGEAKPLPEFTLRR</sequence>
<evidence type="ECO:0000313" key="1">
    <source>
        <dbReference type="EMBL" id="AEG98398.1"/>
    </source>
</evidence>
<gene>
    <name evidence="1" type="ordered locus">EAE_17435</name>
</gene>
<proteinExistence type="predicted"/>
<protein>
    <submittedName>
        <fullName evidence="1">Uncharacterized protein</fullName>
    </submittedName>
</protein>
<dbReference type="KEGG" id="eae:EAE_17435"/>
<dbReference type="EMBL" id="CP002824">
    <property type="protein sequence ID" value="AEG98398.1"/>
    <property type="molecule type" value="Genomic_DNA"/>
</dbReference>
<accession>A0A0H3FRW7</accession>
<dbReference type="RefSeq" id="WP_015705179.1">
    <property type="nucleotide sequence ID" value="NC_015663.1"/>
</dbReference>
<dbReference type="Proteomes" id="UP000008881">
    <property type="component" value="Chromosome"/>
</dbReference>
<dbReference type="AlphaFoldDB" id="A0A0H3FRW7"/>
<reference evidence="1 2" key="1">
    <citation type="journal article" date="2012" name="J. Bacteriol.">
        <title>Complete genome sequence of Enterobacter aerogenes KCTC 2190.</title>
        <authorList>
            <person name="Shin S.H."/>
            <person name="Kim S."/>
            <person name="Kim J.Y."/>
            <person name="Lee S."/>
            <person name="Um Y."/>
            <person name="Oh M.K."/>
            <person name="Kim Y.R."/>
            <person name="Lee J."/>
            <person name="Yang K.S."/>
        </authorList>
    </citation>
    <scope>NUCLEOTIDE SEQUENCE [LARGE SCALE GENOMIC DNA]</scope>
    <source>
        <strain evidence="1 2">KCTC 2190</strain>
    </source>
</reference>
<keyword evidence="2" id="KW-1185">Reference proteome</keyword>
<organism evidence="1 2">
    <name type="scientific">Klebsiella aerogenes (strain ATCC 13048 / DSM 30053 / CCUG 1429 / JCM 1235 / KCTC 2190 / NBRC 13534 / NCIMB 10102 / NCTC 10006 / CDC 819-56)</name>
    <name type="common">Enterobacter aerogenes</name>
    <dbReference type="NCBI Taxonomy" id="1028307"/>
    <lineage>
        <taxon>Bacteria</taxon>
        <taxon>Pseudomonadati</taxon>
        <taxon>Pseudomonadota</taxon>
        <taxon>Gammaproteobacteria</taxon>
        <taxon>Enterobacterales</taxon>
        <taxon>Enterobacteriaceae</taxon>
        <taxon>Klebsiella/Raoultella group</taxon>
        <taxon>Klebsiella</taxon>
    </lineage>
</organism>